<dbReference type="Proteomes" id="UP000007129">
    <property type="component" value="Unassembled WGS sequence"/>
</dbReference>
<evidence type="ECO:0000313" key="2">
    <source>
        <dbReference type="EMBL" id="EKG14707.1"/>
    </source>
</evidence>
<comment type="caution">
    <text evidence="2">The sequence shown here is derived from an EMBL/GenBank/DDBJ whole genome shotgun (WGS) entry which is preliminary data.</text>
</comment>
<protein>
    <submittedName>
        <fullName evidence="2">Uncharacterized protein</fullName>
    </submittedName>
</protein>
<evidence type="ECO:0000256" key="1">
    <source>
        <dbReference type="SAM" id="MobiDB-lite"/>
    </source>
</evidence>
<evidence type="ECO:0000313" key="3">
    <source>
        <dbReference type="Proteomes" id="UP000007129"/>
    </source>
</evidence>
<dbReference type="OrthoDB" id="436852at2759"/>
<feature type="region of interest" description="Disordered" evidence="1">
    <location>
        <begin position="47"/>
        <end position="74"/>
    </location>
</feature>
<feature type="compositionally biased region" description="Polar residues" evidence="1">
    <location>
        <begin position="91"/>
        <end position="115"/>
    </location>
</feature>
<dbReference type="AlphaFoldDB" id="K2RPK1"/>
<dbReference type="VEuPathDB" id="FungiDB:MPH_08180"/>
<sequence>MDQVDELTRLKAELAALKLRISQKNAGPQQTVDTTVPVMSVPVAPSTTAGLPAQGLHGSKHAAFPAPSSTTQPQVGQTTVARGLGASTYNSSTITSSAQNTALPRSSSNNVTARDTISGGPATSRLVAPIAMPKRNKTSLLGQDYMPPSNEKVARRAAVKMVPVSPPASILRAAEQTALPNKTVVKAKEGAIQQAEAEATMCKGKAIKQPEEQKRHEEYPKKAEEQKVKETFNKPEELKRAGIMAEQSKKNAHPSEVQNLKAAVESDKFQYAPDDMAVTNEQNGQSGKIVSVKESSSETHTVTAKHNEFVIKPGRRVCISNLPSGAEAKDIEEIIEKKANIGHSM</sequence>
<accession>K2RPK1</accession>
<reference evidence="2 3" key="1">
    <citation type="journal article" date="2012" name="BMC Genomics">
        <title>Tools to kill: Genome of one of the most destructive plant pathogenic fungi Macrophomina phaseolina.</title>
        <authorList>
            <person name="Islam M.S."/>
            <person name="Haque M.S."/>
            <person name="Islam M.M."/>
            <person name="Emdad E.M."/>
            <person name="Halim A."/>
            <person name="Hossen Q.M.M."/>
            <person name="Hossain M.Z."/>
            <person name="Ahmed B."/>
            <person name="Rahim S."/>
            <person name="Rahman M.S."/>
            <person name="Alam M.M."/>
            <person name="Hou S."/>
            <person name="Wan X."/>
            <person name="Saito J.A."/>
            <person name="Alam M."/>
        </authorList>
    </citation>
    <scope>NUCLEOTIDE SEQUENCE [LARGE SCALE GENOMIC DNA]</scope>
    <source>
        <strain evidence="2 3">MS6</strain>
    </source>
</reference>
<dbReference type="EMBL" id="AHHD01000338">
    <property type="protein sequence ID" value="EKG14707.1"/>
    <property type="molecule type" value="Genomic_DNA"/>
</dbReference>
<dbReference type="InParanoid" id="K2RPK1"/>
<organism evidence="2 3">
    <name type="scientific">Macrophomina phaseolina (strain MS6)</name>
    <name type="common">Charcoal rot fungus</name>
    <dbReference type="NCBI Taxonomy" id="1126212"/>
    <lineage>
        <taxon>Eukaryota</taxon>
        <taxon>Fungi</taxon>
        <taxon>Dikarya</taxon>
        <taxon>Ascomycota</taxon>
        <taxon>Pezizomycotina</taxon>
        <taxon>Dothideomycetes</taxon>
        <taxon>Dothideomycetes incertae sedis</taxon>
        <taxon>Botryosphaeriales</taxon>
        <taxon>Botryosphaeriaceae</taxon>
        <taxon>Macrophomina</taxon>
    </lineage>
</organism>
<feature type="region of interest" description="Disordered" evidence="1">
    <location>
        <begin position="91"/>
        <end position="122"/>
    </location>
</feature>
<name>K2RPK1_MACPH</name>
<gene>
    <name evidence="2" type="ORF">MPH_08180</name>
</gene>
<proteinExistence type="predicted"/>
<dbReference type="HOGENOM" id="CLU_804286_0_0_1"/>